<dbReference type="InterPro" id="IPR019734">
    <property type="entry name" value="TPR_rpt"/>
</dbReference>
<evidence type="ECO:0000313" key="4">
    <source>
        <dbReference type="Proteomes" id="UP000078542"/>
    </source>
</evidence>
<dbReference type="InterPro" id="IPR052943">
    <property type="entry name" value="TMTC_O-mannosyl-trnsfr"/>
</dbReference>
<evidence type="ECO:0000256" key="1">
    <source>
        <dbReference type="PROSITE-ProRule" id="PRU00339"/>
    </source>
</evidence>
<keyword evidence="4" id="KW-1185">Reference proteome</keyword>
<accession>A0A151IPE9</accession>
<dbReference type="EMBL" id="KQ976864">
    <property type="protein sequence ID" value="KYN07841.1"/>
    <property type="molecule type" value="Genomic_DNA"/>
</dbReference>
<dbReference type="SUPFAM" id="SSF48452">
    <property type="entry name" value="TPR-like"/>
    <property type="match status" value="1"/>
</dbReference>
<dbReference type="SMART" id="SM00028">
    <property type="entry name" value="TPR"/>
    <property type="match status" value="2"/>
</dbReference>
<evidence type="ECO:0000313" key="3">
    <source>
        <dbReference type="EMBL" id="KYN07841.1"/>
    </source>
</evidence>
<organism evidence="3 4">
    <name type="scientific">Cyphomyrmex costatus</name>
    <dbReference type="NCBI Taxonomy" id="456900"/>
    <lineage>
        <taxon>Eukaryota</taxon>
        <taxon>Metazoa</taxon>
        <taxon>Ecdysozoa</taxon>
        <taxon>Arthropoda</taxon>
        <taxon>Hexapoda</taxon>
        <taxon>Insecta</taxon>
        <taxon>Pterygota</taxon>
        <taxon>Neoptera</taxon>
        <taxon>Endopterygota</taxon>
        <taxon>Hymenoptera</taxon>
        <taxon>Apocrita</taxon>
        <taxon>Aculeata</taxon>
        <taxon>Formicoidea</taxon>
        <taxon>Formicidae</taxon>
        <taxon>Myrmicinae</taxon>
        <taxon>Cyphomyrmex</taxon>
    </lineage>
</organism>
<name>A0A151IPE9_9HYME</name>
<proteinExistence type="predicted"/>
<dbReference type="Gene3D" id="1.25.40.10">
    <property type="entry name" value="Tetratricopeptide repeat domain"/>
    <property type="match status" value="1"/>
</dbReference>
<dbReference type="InterPro" id="IPR011990">
    <property type="entry name" value="TPR-like_helical_dom_sf"/>
</dbReference>
<protein>
    <submittedName>
        <fullName evidence="3">Transmembrane and TPR repeat-containing protein 1</fullName>
    </submittedName>
</protein>
<feature type="transmembrane region" description="Helical" evidence="2">
    <location>
        <begin position="32"/>
        <end position="48"/>
    </location>
</feature>
<reference evidence="3 4" key="1">
    <citation type="submission" date="2016-03" db="EMBL/GenBank/DDBJ databases">
        <title>Cyphomyrmex costatus WGS genome.</title>
        <authorList>
            <person name="Nygaard S."/>
            <person name="Hu H."/>
            <person name="Boomsma J."/>
            <person name="Zhang G."/>
        </authorList>
    </citation>
    <scope>NUCLEOTIDE SEQUENCE [LARGE SCALE GENOMIC DNA]</scope>
    <source>
        <strain evidence="3">MS0001</strain>
        <tissue evidence="3">Whole body</tissue>
    </source>
</reference>
<evidence type="ECO:0000256" key="2">
    <source>
        <dbReference type="SAM" id="Phobius"/>
    </source>
</evidence>
<dbReference type="STRING" id="456900.A0A151IPE9"/>
<dbReference type="Proteomes" id="UP000078542">
    <property type="component" value="Unassembled WGS sequence"/>
</dbReference>
<feature type="repeat" description="TPR" evidence="1">
    <location>
        <begin position="159"/>
        <end position="192"/>
    </location>
</feature>
<sequence length="309" mass="35449">MFLVLPFLPASNLFVTVGFVVAERVLYTPSVGWIILIVYGMQVSWTAVPRRKSWITTGVVLLFVLGCFRTVLRNNDWTSRETLIKAGLRSLPYNAKMHYNFANFLKDTSQPNLAVHHYQLALWLWPGYASAHNNLGTLTIDDQAEYHFLAAINAQPGHVNAHYNLGRLYRRTNRTEQCIEMLRRCVSLDPAYAPAFRVLARIATGPATGELLRHVIHLQPRNPDALAEYAYWLYKNVTCCYQAVRMIATLNLHSRHKLASSLSGKWLPSLRYYFNAMEIFPSHKPSLIGTLRILRSRGQWSRVHQLIIR</sequence>
<keyword evidence="2 3" id="KW-0812">Transmembrane</keyword>
<keyword evidence="2" id="KW-0472">Membrane</keyword>
<dbReference type="PANTHER" id="PTHR44809">
    <property type="match status" value="1"/>
</dbReference>
<keyword evidence="2" id="KW-1133">Transmembrane helix</keyword>
<feature type="transmembrane region" description="Helical" evidence="2">
    <location>
        <begin position="55"/>
        <end position="72"/>
    </location>
</feature>
<dbReference type="PANTHER" id="PTHR44809:SF1">
    <property type="entry name" value="PROTEIN O-MANNOSYL-TRANSFERASE TMTC1"/>
    <property type="match status" value="1"/>
</dbReference>
<dbReference type="PROSITE" id="PS50005">
    <property type="entry name" value="TPR"/>
    <property type="match status" value="1"/>
</dbReference>
<gene>
    <name evidence="3" type="ORF">ALC62_01171</name>
</gene>
<keyword evidence="1" id="KW-0802">TPR repeat</keyword>
<dbReference type="Pfam" id="PF13181">
    <property type="entry name" value="TPR_8"/>
    <property type="match status" value="1"/>
</dbReference>
<dbReference type="AlphaFoldDB" id="A0A151IPE9"/>